<reference evidence="4" key="1">
    <citation type="journal article" date="2019" name="Int. J. Syst. Evol. Microbiol.">
        <title>The Global Catalogue of Microorganisms (GCM) 10K type strain sequencing project: providing services to taxonomists for standard genome sequencing and annotation.</title>
        <authorList>
            <consortium name="The Broad Institute Genomics Platform"/>
            <consortium name="The Broad Institute Genome Sequencing Center for Infectious Disease"/>
            <person name="Wu L."/>
            <person name="Ma J."/>
        </authorList>
    </citation>
    <scope>NUCLEOTIDE SEQUENCE [LARGE SCALE GENOMIC DNA]</scope>
    <source>
        <strain evidence="4">CCUG 60023</strain>
    </source>
</reference>
<keyword evidence="4" id="KW-1185">Reference proteome</keyword>
<name>A0ABW3FBB3_9HYPH</name>
<evidence type="ECO:0000256" key="2">
    <source>
        <dbReference type="SAM" id="Phobius"/>
    </source>
</evidence>
<feature type="region of interest" description="Disordered" evidence="1">
    <location>
        <begin position="62"/>
        <end position="104"/>
    </location>
</feature>
<keyword evidence="2" id="KW-1133">Transmembrane helix</keyword>
<organism evidence="3 4">
    <name type="scientific">Pseudahrensia aquimaris</name>
    <dbReference type="NCBI Taxonomy" id="744461"/>
    <lineage>
        <taxon>Bacteria</taxon>
        <taxon>Pseudomonadati</taxon>
        <taxon>Pseudomonadota</taxon>
        <taxon>Alphaproteobacteria</taxon>
        <taxon>Hyphomicrobiales</taxon>
        <taxon>Ahrensiaceae</taxon>
        <taxon>Pseudahrensia</taxon>
    </lineage>
</organism>
<feature type="transmembrane region" description="Helical" evidence="2">
    <location>
        <begin position="29"/>
        <end position="49"/>
    </location>
</feature>
<dbReference type="RefSeq" id="WP_377211584.1">
    <property type="nucleotide sequence ID" value="NZ_JBHTJV010000003.1"/>
</dbReference>
<gene>
    <name evidence="3" type="ORF">ACFQ14_04895</name>
</gene>
<comment type="caution">
    <text evidence="3">The sequence shown here is derived from an EMBL/GenBank/DDBJ whole genome shotgun (WGS) entry which is preliminary data.</text>
</comment>
<sequence length="260" mass="28657">MTVLFSCYSDYGFSFRSLQDRLRMTYGSMPSYIAFFAVSFMLSGVSLAAPETKKVPTTRVIVPDDAPAADNGDDEPIITIPTEDLPPITEPQPPGAAKSPDTPDKIPQILRDFSALPPPVQQTRKNLLEAARSGNIENLRPFIGLGENPTSLSLGGLEGDPIDYLKSTSGDDEGRELLAILIEILEMGYVRTDEGTEDELFVWPYFFAVPLDKLTPPQKVELFRILTAGDLQDSTEFGSYIFYRTAIKPDGTWSFFLAGD</sequence>
<dbReference type="EMBL" id="JBHTJV010000003">
    <property type="protein sequence ID" value="MFD0915737.1"/>
    <property type="molecule type" value="Genomic_DNA"/>
</dbReference>
<protein>
    <submittedName>
        <fullName evidence="3">Cytoplasmic protein</fullName>
    </submittedName>
</protein>
<evidence type="ECO:0000256" key="1">
    <source>
        <dbReference type="SAM" id="MobiDB-lite"/>
    </source>
</evidence>
<evidence type="ECO:0000313" key="4">
    <source>
        <dbReference type="Proteomes" id="UP001597101"/>
    </source>
</evidence>
<accession>A0ABW3FBB3</accession>
<keyword evidence="2" id="KW-0812">Transmembrane</keyword>
<evidence type="ECO:0000313" key="3">
    <source>
        <dbReference type="EMBL" id="MFD0915737.1"/>
    </source>
</evidence>
<dbReference type="Proteomes" id="UP001597101">
    <property type="component" value="Unassembled WGS sequence"/>
</dbReference>
<proteinExistence type="predicted"/>
<keyword evidence="2" id="KW-0472">Membrane</keyword>